<dbReference type="Pfam" id="PF12349">
    <property type="entry name" value="Sterol-sensing"/>
    <property type="match status" value="1"/>
</dbReference>
<feature type="transmembrane region" description="Helical" evidence="5">
    <location>
        <begin position="935"/>
        <end position="958"/>
    </location>
</feature>
<dbReference type="GO" id="GO:0005524">
    <property type="term" value="F:ATP binding"/>
    <property type="evidence" value="ECO:0007669"/>
    <property type="project" value="InterPro"/>
</dbReference>
<feature type="transmembrane region" description="Helical" evidence="5">
    <location>
        <begin position="1424"/>
        <end position="1445"/>
    </location>
</feature>
<dbReference type="InterPro" id="IPR000731">
    <property type="entry name" value="SSD"/>
</dbReference>
<feature type="transmembrane region" description="Helical" evidence="5">
    <location>
        <begin position="388"/>
        <end position="415"/>
    </location>
</feature>
<feature type="transmembrane region" description="Helical" evidence="5">
    <location>
        <begin position="617"/>
        <end position="636"/>
    </location>
</feature>
<feature type="coiled-coil region" evidence="3">
    <location>
        <begin position="2749"/>
        <end position="2811"/>
    </location>
</feature>
<protein>
    <submittedName>
        <fullName evidence="8">Niemann-Pick C1 protein</fullName>
    </submittedName>
</protein>
<dbReference type="Gene3D" id="1.20.1640.10">
    <property type="entry name" value="Multidrug efflux transporter AcrB transmembrane domain"/>
    <property type="match status" value="2"/>
</dbReference>
<dbReference type="InterPro" id="IPR011009">
    <property type="entry name" value="Kinase-like_dom_sf"/>
</dbReference>
<reference evidence="8 9" key="1">
    <citation type="submission" date="2016-02" db="EMBL/GenBank/DDBJ databases">
        <title>Genome analysis of coral dinoflagellate symbionts highlights evolutionary adaptations to a symbiotic lifestyle.</title>
        <authorList>
            <person name="Aranda M."/>
            <person name="Li Y."/>
            <person name="Liew Y.J."/>
            <person name="Baumgarten S."/>
            <person name="Simakov O."/>
            <person name="Wilson M."/>
            <person name="Piel J."/>
            <person name="Ashoor H."/>
            <person name="Bougouffa S."/>
            <person name="Bajic V.B."/>
            <person name="Ryu T."/>
            <person name="Ravasi T."/>
            <person name="Bayer T."/>
            <person name="Micklem G."/>
            <person name="Kim H."/>
            <person name="Bhak J."/>
            <person name="Lajeunesse T.C."/>
            <person name="Voolstra C.R."/>
        </authorList>
    </citation>
    <scope>NUCLEOTIDE SEQUENCE [LARGE SCALE GENOMIC DNA]</scope>
    <source>
        <strain evidence="8 9">CCMP2467</strain>
    </source>
</reference>
<feature type="transmembrane region" description="Helical" evidence="5">
    <location>
        <begin position="1465"/>
        <end position="1483"/>
    </location>
</feature>
<dbReference type="PROSITE" id="PS50156">
    <property type="entry name" value="SSD"/>
    <property type="match status" value="1"/>
</dbReference>
<evidence type="ECO:0000256" key="1">
    <source>
        <dbReference type="ARBA" id="ARBA00005585"/>
    </source>
</evidence>
<dbReference type="InterPro" id="IPR000719">
    <property type="entry name" value="Prot_kinase_dom"/>
</dbReference>
<dbReference type="Proteomes" id="UP000186817">
    <property type="component" value="Unassembled WGS sequence"/>
</dbReference>
<dbReference type="SUPFAM" id="SSF82185">
    <property type="entry name" value="Histone H3 K4-specific methyltransferase SET7/9 N-terminal domain"/>
    <property type="match status" value="1"/>
</dbReference>
<feature type="transmembrane region" description="Helical" evidence="5">
    <location>
        <begin position="461"/>
        <end position="486"/>
    </location>
</feature>
<dbReference type="GO" id="GO:0016020">
    <property type="term" value="C:membrane"/>
    <property type="evidence" value="ECO:0007669"/>
    <property type="project" value="TreeGrafter"/>
</dbReference>
<keyword evidence="3" id="KW-0175">Coiled coil</keyword>
<name>A0A1Q9D9Z4_SYMMI</name>
<proteinExistence type="inferred from homology"/>
<dbReference type="GO" id="GO:0004672">
    <property type="term" value="F:protein kinase activity"/>
    <property type="evidence" value="ECO:0007669"/>
    <property type="project" value="InterPro"/>
</dbReference>
<feature type="transmembrane region" description="Helical" evidence="5">
    <location>
        <begin position="421"/>
        <end position="441"/>
    </location>
</feature>
<evidence type="ECO:0000259" key="7">
    <source>
        <dbReference type="PROSITE" id="PS50156"/>
    </source>
</evidence>
<evidence type="ECO:0000256" key="5">
    <source>
        <dbReference type="SAM" id="Phobius"/>
    </source>
</evidence>
<keyword evidence="5" id="KW-0472">Membrane</keyword>
<dbReference type="PANTHER" id="PTHR10796">
    <property type="entry name" value="PATCHED-RELATED"/>
    <property type="match status" value="1"/>
</dbReference>
<comment type="caution">
    <text evidence="8">The sequence shown here is derived from an EMBL/GenBank/DDBJ whole genome shotgun (WGS) entry which is preliminary data.</text>
</comment>
<sequence>MCGRVLAVPHERPLQPLFALHVDAHENIEQLLGHAPVLNMAFGCCRRKRFGFEGGVEQGFRHGHGVLRLQSGTVYMGQWEYGVKPAARSVSGSGAMSPLQAWLACTSRAEESVAHGLGRVAKSCARNPWKCVAVTVVGCLLCALGVLRFTAVSEARDLWVDQGSQVMKDLEWTEKYFTSAGRVNRVLVTAKDGGNILRPETMAEIFRMADDVKALSDADGKSFADVCLRVSSGCLNAGIRRYFGTGTSADFNQTVQSQADILVAVNKANFPDGAPAFADDSMGGIARDGSGSITSSTAARVDFILDAADEAMMKWEEALVRHFTKDQLTEQGYEHVNAFVQAERSQDDELNRTVQADIPLFAIAFVLMASFCSIFLGKTASWTQSRRLLGAVEFYLVIFGCIAGYGTCMLIGVPFTVLQQILPFILVGIGIDDAFVISGAFDAVDPSLSIPDRIEKAMQRVGVSITLTKVTSISSFLLGATCVFPSVQYFCFYASVSCFFIWLLHCTTFCALLALDARRASADPPRLDPCFCVGAGSSCMPSKKISEGSAPLERVLVAMIKFLTSHPAISFATIVLFLVVAAVSAWQVSLGLSTDFDIMDLSPDKSYPRDFYNEENLHFGGLSTGGLALPAALYVADQDFSSVAVQRHLEEAGAELMALSNVNSVRGLQSWHTIFTLWALQNKGVLASLPDSAFAAVETNRTGCQAGLPSAVTTCTSHLVTGSTFLTALQEFLSTPMGRAFEDDVVVQDGQIKVIRLRANHIDTFNSKQQVALLEEVEAFTAQWQSALPGSFVSSPAYIFFDQYRIIVEQMTVSIGLCLAAVLLISALVLAHPLSVMVVLLVLALVFMDLMGNIVLWSLALNSISMINLVMAVGLVVDYSMHMAHSFGLQDGSLPRAKRAELAMKEMGQPIFLGVSTTFLAILPLAFSASQAFRVFFQMFFGIVVAGGSHGLIFLPVCMSVFGPSVTKTTTYVEDISKTDAVRSGRGEWSHPKIGRYVGDWKDNQMHGEGLLEAANGARYTGQWSEGRFHDEGYLQLADGTTFDGSWRKGKQHGAGKLHLPDGKTFEGQWVKGEVEGKGTLTYGDDRKKYKGQFRAAKPHGFGSIVYADGLSYEGQWQYGKPAGKGKWCTKESEGRELTPVSSVRPSPRELQGVLGTAWLDCHGTAQMTLCSTGLLDRGCSQWCAEKTSTTENHESLPTLLRSIYKGKPRLRDSKAANISTVSFDRYLPDFDKKLGAGAYGQVYPVVGMPDKVVKIFRRNDWTEVVKESSFARCMKARDPSHYVDCLGIGSTRSTADCADHLFAVFERAPGITLGDAAYRFHHPCGILHICQALDVLDQLLSIIADMMMPDATGLLQIHLDLKPQNIMVSTSPDGLLKDLTFILESPEDSGGVLENTFGVIQSESMDLQNDPRFFQGNILNKRLSAFAQLGVVSGLMMTAASHIIEMKKEFNFVTFEGWMRVISFLMMSLVLILNVFAVYVGMAQTYHTYRLETAGPTGFEIATSYYLNRNIVAWRHIAVKCLLNGLALYLFSTGIRCAMSFEIDDPKDFPKMSHLNSRILAFVILALFLLSAWGMHFVHQTHVAVFKVNYEWAKTTERPYVGKVNELMSPSRRGGDSRKIPAIPALSYSNLAIKGSQVALIDYGLVEACAAESSEAKDAALQLFRWVGWEFLWILASEAFCLNGRDDQGPWEQLPEGFRPFFRRSDFRPPAYQTDRLSPGILQAALQEDFFSQVLSPPFRKLVVGDVIPVWPQWADEVEQELQWDEKEQEAGLLNGLLPSHPLPAAPRAALCLVGQLTSPMQAIWVHAHIWDWAAAVFSGPPGLPVAALRRYQVQLLDARQDCWITPAILHGGLIALQTGSGLTQVQVKGPTTAGEVLQQAKASFAPGLRFTLMHEGRALPHTAWLHPQPNGPTYLFEVQSKRARHSEGPEVSAQHDVARSPSHRPAADFVTPPRRAATTRGSPPASVAPTLADTPQQTPGALPLATHFAAAGTAACSDITLWCGLWETAQACAGSSVFILPPKIATALLEIPAWALESLRHHPTQFPPDDMLTLAPFVSKGHWTLLVLCPCAEGIKGEVFDGIPRRNATSAHCLATALCSLAGKNLTSLAELTIWQQTDEYNCGAIALAHAAYRLSGAGLSDQLEIALQFIADFPPLPATLFGYGGLAQDQEQTLLQLLIAKGVPQAAAPSRLQQALAKIGSGPLAAALGNRNPWQALKAAGSKPGVSFKWVQPDELEAHILSKAQEKFGTTVPHAKAKKQKSARRPIPAPIHVDPLQLQLAPGSFTSQSGSPLGQLSFQEVQSQATGICFVTLAQASPFLQESRNLSVDALALITTAEIAPDDSGVARVTSLRYPAIYAPTQEAVLIAGSLVQLGDEDAQLAATDIAEVEHLSTVVCRLSLYRDECKLPWEQLVDAPIRALLQKVPEFQVCRDRSCDQNCPAFHAAVDEVVDHLFLDVWARYWGRLSGGKTKAIEAEVFQAFVRVPSSAVPHLFKVALPGLYIEPRAADGSGPHNAWAVVWLPGHTLAQALHAFKTNAKAVALTRLGTKYGLRTKEADEQAVFEAMRPQHQFVKVRIVARYRLHPLPHGFQRHNLVQLLKQWEWNCRPLQPDRGDATGCAWLVGASGEPPAQALPIGTSYVLVTKVKDVGSARQHSSAICASTRTKKALLIDDDQEEAGSVDPWTGGRDPWSQARVHTPAPPGAASSSSDATTKLSQIEVDLKQNLQQMLERTLEARDAAGPPPGISDHDKRLHSLETSVNELRHQGVKFENWFQSFGTKVADQAQQLEALNCTVQEQQAELSRVKSDVQHTVQTAVGSLQNELTNQMAMQLAG</sequence>
<accession>A0A1Q9D9Z4</accession>
<evidence type="ECO:0000259" key="6">
    <source>
        <dbReference type="PROSITE" id="PS50011"/>
    </source>
</evidence>
<dbReference type="InterPro" id="IPR003409">
    <property type="entry name" value="MORN"/>
</dbReference>
<feature type="non-terminal residue" evidence="8">
    <location>
        <position position="2837"/>
    </location>
</feature>
<feature type="transmembrane region" description="Helical" evidence="5">
    <location>
        <begin position="358"/>
        <end position="376"/>
    </location>
</feature>
<keyword evidence="9" id="KW-1185">Reference proteome</keyword>
<keyword evidence="5" id="KW-0812">Transmembrane</keyword>
<feature type="transmembrane region" description="Helical" evidence="5">
    <location>
        <begin position="815"/>
        <end position="848"/>
    </location>
</feature>
<feature type="transmembrane region" description="Helical" evidence="5">
    <location>
        <begin position="492"/>
        <end position="515"/>
    </location>
</feature>
<dbReference type="SMART" id="SM00698">
    <property type="entry name" value="MORN"/>
    <property type="match status" value="6"/>
</dbReference>
<gene>
    <name evidence="8" type="primary">NPC1</name>
    <name evidence="8" type="ORF">AK812_SmicGene26231</name>
</gene>
<feature type="domain" description="Protein kinase" evidence="6">
    <location>
        <begin position="1229"/>
        <end position="1564"/>
    </location>
</feature>
<dbReference type="InterPro" id="IPR053958">
    <property type="entry name" value="HMGCR/SNAP/NPC1-like_SSD"/>
</dbReference>
<dbReference type="PANTHER" id="PTHR10796:SF92">
    <property type="entry name" value="PATCHED-RELATED, ISOFORM A"/>
    <property type="match status" value="1"/>
</dbReference>
<dbReference type="InterPro" id="IPR051697">
    <property type="entry name" value="Patched_domain-protein"/>
</dbReference>
<evidence type="ECO:0000256" key="4">
    <source>
        <dbReference type="SAM" id="MobiDB-lite"/>
    </source>
</evidence>
<dbReference type="SUPFAM" id="SSF82866">
    <property type="entry name" value="Multidrug efflux transporter AcrB transmembrane domain"/>
    <property type="match status" value="2"/>
</dbReference>
<feature type="region of interest" description="Disordered" evidence="4">
    <location>
        <begin position="2674"/>
        <end position="2715"/>
    </location>
</feature>
<feature type="region of interest" description="Disordered" evidence="4">
    <location>
        <begin position="1925"/>
        <end position="1973"/>
    </location>
</feature>
<dbReference type="Gene3D" id="3.40.395.10">
    <property type="entry name" value="Adenoviral Proteinase, Chain A"/>
    <property type="match status" value="1"/>
</dbReference>
<keyword evidence="2" id="KW-0677">Repeat</keyword>
<dbReference type="SUPFAM" id="SSF56112">
    <property type="entry name" value="Protein kinase-like (PK-like)"/>
    <property type="match status" value="1"/>
</dbReference>
<dbReference type="Gene3D" id="1.10.510.10">
    <property type="entry name" value="Transferase(Phosphotransferase) domain 1"/>
    <property type="match status" value="1"/>
</dbReference>
<dbReference type="EMBL" id="LSRX01000638">
    <property type="protein sequence ID" value="OLP92022.1"/>
    <property type="molecule type" value="Genomic_DNA"/>
</dbReference>
<dbReference type="Pfam" id="PF02493">
    <property type="entry name" value="MORN"/>
    <property type="match status" value="7"/>
</dbReference>
<evidence type="ECO:0000313" key="8">
    <source>
        <dbReference type="EMBL" id="OLP92022.1"/>
    </source>
</evidence>
<evidence type="ECO:0000256" key="3">
    <source>
        <dbReference type="SAM" id="Coils"/>
    </source>
</evidence>
<evidence type="ECO:0000256" key="2">
    <source>
        <dbReference type="ARBA" id="ARBA00022737"/>
    </source>
</evidence>
<dbReference type="PROSITE" id="PS50011">
    <property type="entry name" value="PROTEIN_KINASE_DOM"/>
    <property type="match status" value="1"/>
</dbReference>
<feature type="transmembrane region" description="Helical" evidence="5">
    <location>
        <begin position="1560"/>
        <end position="1579"/>
    </location>
</feature>
<feature type="transmembrane region" description="Helical" evidence="5">
    <location>
        <begin position="568"/>
        <end position="589"/>
    </location>
</feature>
<feature type="transmembrane region" description="Helical" evidence="5">
    <location>
        <begin position="854"/>
        <end position="877"/>
    </location>
</feature>
<keyword evidence="5" id="KW-1133">Transmembrane helix</keyword>
<feature type="domain" description="SSD" evidence="7">
    <location>
        <begin position="357"/>
        <end position="515"/>
    </location>
</feature>
<comment type="similarity">
    <text evidence="1">Belongs to the patched family.</text>
</comment>
<dbReference type="OrthoDB" id="6510177at2759"/>
<evidence type="ECO:0000313" key="9">
    <source>
        <dbReference type="Proteomes" id="UP000186817"/>
    </source>
</evidence>
<organism evidence="8 9">
    <name type="scientific">Symbiodinium microadriaticum</name>
    <name type="common">Dinoflagellate</name>
    <name type="synonym">Zooxanthella microadriatica</name>
    <dbReference type="NCBI Taxonomy" id="2951"/>
    <lineage>
        <taxon>Eukaryota</taxon>
        <taxon>Sar</taxon>
        <taxon>Alveolata</taxon>
        <taxon>Dinophyceae</taxon>
        <taxon>Suessiales</taxon>
        <taxon>Symbiodiniaceae</taxon>
        <taxon>Symbiodinium</taxon>
    </lineage>
</organism>
<feature type="transmembrane region" description="Helical" evidence="5">
    <location>
        <begin position="911"/>
        <end position="929"/>
    </location>
</feature>
<dbReference type="Gene3D" id="2.20.110.10">
    <property type="entry name" value="Histone H3 K4-specific methyltransferase SET7/9 N-terminal domain"/>
    <property type="match status" value="3"/>
</dbReference>
<feature type="compositionally biased region" description="Low complexity" evidence="4">
    <location>
        <begin position="2706"/>
        <end position="2715"/>
    </location>
</feature>